<dbReference type="Proteomes" id="UP000067711">
    <property type="component" value="Chromosome 1"/>
</dbReference>
<reference evidence="1 2" key="1">
    <citation type="submission" date="2015-12" db="EMBL/GenBank/DDBJ databases">
        <title>Diversity of Burkholderia near neighbor genomes.</title>
        <authorList>
            <person name="Sahl J."/>
            <person name="Wagner D."/>
            <person name="Keim P."/>
        </authorList>
    </citation>
    <scope>NUCLEOTIDE SEQUENCE [LARGE SCALE GENOMIC DNA]</scope>
    <source>
        <strain evidence="1 2">BDU8</strain>
    </source>
</reference>
<dbReference type="AlphaFoldDB" id="A0A1B4G2I3"/>
<protein>
    <submittedName>
        <fullName evidence="1">Uncharacterized protein</fullName>
    </submittedName>
</protein>
<sequence length="76" mass="8731">MLGLERLSGFAATSLVECRIRGAIQFRFAVGTQIEREREHIGQRGDRLNITTVVAKQRKCEMVLERKTTDLVNRTR</sequence>
<evidence type="ECO:0000313" key="1">
    <source>
        <dbReference type="EMBL" id="AOJ10129.1"/>
    </source>
</evidence>
<dbReference type="EMBL" id="CP013389">
    <property type="protein sequence ID" value="AOJ10129.1"/>
    <property type="molecule type" value="Genomic_DNA"/>
</dbReference>
<accession>A0A1B4G2I3</accession>
<organism evidence="1 2">
    <name type="scientific">Burkholderia mayonis</name>
    <dbReference type="NCBI Taxonomy" id="1385591"/>
    <lineage>
        <taxon>Bacteria</taxon>
        <taxon>Pseudomonadati</taxon>
        <taxon>Pseudomonadota</taxon>
        <taxon>Betaproteobacteria</taxon>
        <taxon>Burkholderiales</taxon>
        <taxon>Burkholderiaceae</taxon>
        <taxon>Burkholderia</taxon>
        <taxon>pseudomallei group</taxon>
    </lineage>
</organism>
<proteinExistence type="predicted"/>
<gene>
    <name evidence="1" type="ORF">WS71_23100</name>
</gene>
<evidence type="ECO:0000313" key="2">
    <source>
        <dbReference type="Proteomes" id="UP000067711"/>
    </source>
</evidence>
<name>A0A1B4G2I3_9BURK</name>